<evidence type="ECO:0000259" key="9">
    <source>
        <dbReference type="PROSITE" id="PS50928"/>
    </source>
</evidence>
<name>A0A6P2BVS1_9ACTN</name>
<dbReference type="PANTHER" id="PTHR42929:SF1">
    <property type="entry name" value="INNER MEMBRANE ABC TRANSPORTER PERMEASE PROTEIN YDCU-RELATED"/>
    <property type="match status" value="1"/>
</dbReference>
<keyword evidence="7 8" id="KW-0472">Membrane</keyword>
<feature type="transmembrane region" description="Helical" evidence="8">
    <location>
        <begin position="156"/>
        <end position="185"/>
    </location>
</feature>
<organism evidence="10 11">
    <name type="scientific">Trebonia kvetii</name>
    <dbReference type="NCBI Taxonomy" id="2480626"/>
    <lineage>
        <taxon>Bacteria</taxon>
        <taxon>Bacillati</taxon>
        <taxon>Actinomycetota</taxon>
        <taxon>Actinomycetes</taxon>
        <taxon>Streptosporangiales</taxon>
        <taxon>Treboniaceae</taxon>
        <taxon>Trebonia</taxon>
    </lineage>
</organism>
<feature type="domain" description="ABC transmembrane type-1" evidence="9">
    <location>
        <begin position="78"/>
        <end position="286"/>
    </location>
</feature>
<sequence length="295" mass="32442">MGKRKNLFWVALAAPGILWLAILFIVPFYAVLSIAMGKLNQLIEAPVAVWNPFDWSSSGVINVWRDIFGGSAFAGPIIGRTVLYTAVASLLCLLIGYPAAYFVARFAGRRKALFLVLLIAPFWISYMMRMLAWIDLLSFNGYVNKALGWFSLSPHYWLGGHAVTVIFGLVYGYIPYLIMVLYAGLDRIDPALLEAGRDLGLGRARTFWHVTLPLSRQAILTGLLITVLPMLGDYYTNQMLSGAASTSMIGNLIQGQLGTPGLEGQGAVLSLMLLLVLLIPMIYYVIATNRAEATR</sequence>
<dbReference type="EMBL" id="RPFW01000004">
    <property type="protein sequence ID" value="TVZ03000.1"/>
    <property type="molecule type" value="Genomic_DNA"/>
</dbReference>
<dbReference type="InterPro" id="IPR000515">
    <property type="entry name" value="MetI-like"/>
</dbReference>
<comment type="similarity">
    <text evidence="2">Belongs to the binding-protein-dependent transport system permease family. CysTW subfamily.</text>
</comment>
<dbReference type="GO" id="GO:0005886">
    <property type="term" value="C:plasma membrane"/>
    <property type="evidence" value="ECO:0007669"/>
    <property type="project" value="UniProtKB-SubCell"/>
</dbReference>
<protein>
    <submittedName>
        <fullName evidence="10">ABC transporter permease</fullName>
    </submittedName>
</protein>
<keyword evidence="4" id="KW-1003">Cell membrane</keyword>
<feature type="transmembrane region" description="Helical" evidence="8">
    <location>
        <begin position="7"/>
        <end position="32"/>
    </location>
</feature>
<dbReference type="InterPro" id="IPR035906">
    <property type="entry name" value="MetI-like_sf"/>
</dbReference>
<evidence type="ECO:0000256" key="3">
    <source>
        <dbReference type="ARBA" id="ARBA00022448"/>
    </source>
</evidence>
<evidence type="ECO:0000256" key="5">
    <source>
        <dbReference type="ARBA" id="ARBA00022692"/>
    </source>
</evidence>
<comment type="caution">
    <text evidence="10">The sequence shown here is derived from an EMBL/GenBank/DDBJ whole genome shotgun (WGS) entry which is preliminary data.</text>
</comment>
<evidence type="ECO:0000256" key="7">
    <source>
        <dbReference type="ARBA" id="ARBA00023136"/>
    </source>
</evidence>
<feature type="transmembrane region" description="Helical" evidence="8">
    <location>
        <begin position="81"/>
        <end position="100"/>
    </location>
</feature>
<keyword evidence="3 8" id="KW-0813">Transport</keyword>
<dbReference type="Gene3D" id="1.10.3720.10">
    <property type="entry name" value="MetI-like"/>
    <property type="match status" value="1"/>
</dbReference>
<dbReference type="SUPFAM" id="SSF161098">
    <property type="entry name" value="MetI-like"/>
    <property type="match status" value="1"/>
</dbReference>
<dbReference type="PROSITE" id="PS50928">
    <property type="entry name" value="ABC_TM1"/>
    <property type="match status" value="1"/>
</dbReference>
<dbReference type="AlphaFoldDB" id="A0A6P2BVS1"/>
<evidence type="ECO:0000256" key="8">
    <source>
        <dbReference type="RuleBase" id="RU363032"/>
    </source>
</evidence>
<accession>A0A6P2BVS1</accession>
<feature type="transmembrane region" description="Helical" evidence="8">
    <location>
        <begin position="112"/>
        <end position="136"/>
    </location>
</feature>
<keyword evidence="11" id="KW-1185">Reference proteome</keyword>
<evidence type="ECO:0000256" key="1">
    <source>
        <dbReference type="ARBA" id="ARBA00004651"/>
    </source>
</evidence>
<evidence type="ECO:0000256" key="6">
    <source>
        <dbReference type="ARBA" id="ARBA00022989"/>
    </source>
</evidence>
<evidence type="ECO:0000313" key="10">
    <source>
        <dbReference type="EMBL" id="TVZ03000.1"/>
    </source>
</evidence>
<comment type="subcellular location">
    <subcellularLocation>
        <location evidence="1 8">Cell membrane</location>
        <topology evidence="1 8">Multi-pass membrane protein</topology>
    </subcellularLocation>
</comment>
<feature type="transmembrane region" description="Helical" evidence="8">
    <location>
        <begin position="267"/>
        <end position="286"/>
    </location>
</feature>
<proteinExistence type="inferred from homology"/>
<evidence type="ECO:0000256" key="2">
    <source>
        <dbReference type="ARBA" id="ARBA00007069"/>
    </source>
</evidence>
<dbReference type="RefSeq" id="WP_145855341.1">
    <property type="nucleotide sequence ID" value="NZ_RPFW01000004.1"/>
</dbReference>
<dbReference type="CDD" id="cd06261">
    <property type="entry name" value="TM_PBP2"/>
    <property type="match status" value="1"/>
</dbReference>
<evidence type="ECO:0000256" key="4">
    <source>
        <dbReference type="ARBA" id="ARBA00022475"/>
    </source>
</evidence>
<dbReference type="Pfam" id="PF00528">
    <property type="entry name" value="BPD_transp_1"/>
    <property type="match status" value="1"/>
</dbReference>
<feature type="transmembrane region" description="Helical" evidence="8">
    <location>
        <begin position="206"/>
        <end position="231"/>
    </location>
</feature>
<dbReference type="GO" id="GO:0055085">
    <property type="term" value="P:transmembrane transport"/>
    <property type="evidence" value="ECO:0007669"/>
    <property type="project" value="InterPro"/>
</dbReference>
<gene>
    <name evidence="10" type="ORF">EAS64_21285</name>
</gene>
<dbReference type="OrthoDB" id="9810794at2"/>
<dbReference type="PANTHER" id="PTHR42929">
    <property type="entry name" value="INNER MEMBRANE ABC TRANSPORTER PERMEASE PROTEIN YDCU-RELATED-RELATED"/>
    <property type="match status" value="1"/>
</dbReference>
<keyword evidence="6 8" id="KW-1133">Transmembrane helix</keyword>
<keyword evidence="5 8" id="KW-0812">Transmembrane</keyword>
<evidence type="ECO:0000313" key="11">
    <source>
        <dbReference type="Proteomes" id="UP000460272"/>
    </source>
</evidence>
<reference evidence="10 11" key="1">
    <citation type="submission" date="2018-11" db="EMBL/GenBank/DDBJ databases">
        <title>Trebonia kvetii gen.nov., sp.nov., a novel acidophilic actinobacterium, and proposal of the new actinobacterial family Treboniaceae fam. nov.</title>
        <authorList>
            <person name="Rapoport D."/>
            <person name="Sagova-Mareckova M."/>
            <person name="Sedlacek I."/>
            <person name="Provaznik J."/>
            <person name="Kralova S."/>
            <person name="Pavlinic D."/>
            <person name="Benes V."/>
            <person name="Kopecky J."/>
        </authorList>
    </citation>
    <scope>NUCLEOTIDE SEQUENCE [LARGE SCALE GENOMIC DNA]</scope>
    <source>
        <strain evidence="10 11">15Tr583</strain>
    </source>
</reference>
<dbReference type="Proteomes" id="UP000460272">
    <property type="component" value="Unassembled WGS sequence"/>
</dbReference>